<feature type="domain" description="Major facilitator superfamily (MFS) profile" evidence="8">
    <location>
        <begin position="21"/>
        <end position="405"/>
    </location>
</feature>
<evidence type="ECO:0000256" key="3">
    <source>
        <dbReference type="ARBA" id="ARBA00022475"/>
    </source>
</evidence>
<evidence type="ECO:0000256" key="7">
    <source>
        <dbReference type="SAM" id="Phobius"/>
    </source>
</evidence>
<dbReference type="GO" id="GO:0005886">
    <property type="term" value="C:plasma membrane"/>
    <property type="evidence" value="ECO:0007669"/>
    <property type="project" value="UniProtKB-SubCell"/>
</dbReference>
<keyword evidence="4 7" id="KW-0812">Transmembrane</keyword>
<dbReference type="Gene3D" id="1.20.1250.20">
    <property type="entry name" value="MFS general substrate transporter like domains"/>
    <property type="match status" value="1"/>
</dbReference>
<accession>A0A1K1T4S0</accession>
<evidence type="ECO:0000256" key="1">
    <source>
        <dbReference type="ARBA" id="ARBA00004651"/>
    </source>
</evidence>
<sequence>MTETIDKPAGVLAVLHRTPRSVRYLLAGVLVNQLGAFVQTFMVLYLTVRGFSAGQAGVVIAAYSVGSVLGGLIGGELVHRAGPRATITTAMLGSAVVLALVPLFSRPAFFGLVIAGLLLAGLATQSYRPAAAVLLSELMPADDRVMAFSMMRIALNLGAALSPLVAAALILVDWDLLLWFDAATAVVYGLMAGRLLPALRIERETAEPGEPRRTGTRRAYATLLRDGRFWFFLASVLLGSIIYVQYTVALPLKISAEGHPTGLYSAVLVTASVVLVLCELKITAYVTRWPGYVAATAGTALMGLGVAGFGLSGGSAVALVACTVVFVFGIMVNGPTMFAYPATFPAAVKARYISAHQATFGLGMALGPLFGVTAWVALGNGVWWVCGALGVVAALCAFLGMTAPRRSGTAAA</sequence>
<evidence type="ECO:0000256" key="5">
    <source>
        <dbReference type="ARBA" id="ARBA00022989"/>
    </source>
</evidence>
<evidence type="ECO:0000313" key="10">
    <source>
        <dbReference type="Proteomes" id="UP000182740"/>
    </source>
</evidence>
<keyword evidence="2" id="KW-0813">Transport</keyword>
<evidence type="ECO:0000256" key="4">
    <source>
        <dbReference type="ARBA" id="ARBA00022692"/>
    </source>
</evidence>
<dbReference type="Pfam" id="PF07690">
    <property type="entry name" value="MFS_1"/>
    <property type="match status" value="1"/>
</dbReference>
<feature type="transmembrane region" description="Helical" evidence="7">
    <location>
        <begin position="229"/>
        <end position="249"/>
    </location>
</feature>
<dbReference type="InterPro" id="IPR020846">
    <property type="entry name" value="MFS_dom"/>
</dbReference>
<comment type="subcellular location">
    <subcellularLocation>
        <location evidence="1">Cell membrane</location>
        <topology evidence="1">Multi-pass membrane protein</topology>
    </subcellularLocation>
</comment>
<feature type="transmembrane region" description="Helical" evidence="7">
    <location>
        <begin position="317"/>
        <end position="340"/>
    </location>
</feature>
<keyword evidence="10" id="KW-1185">Reference proteome</keyword>
<protein>
    <submittedName>
        <fullName evidence="9">Predicted arabinose efflux permease, MFS family</fullName>
    </submittedName>
</protein>
<organism evidence="9 10">
    <name type="scientific">Amycolatopsis australiensis</name>
    <dbReference type="NCBI Taxonomy" id="546364"/>
    <lineage>
        <taxon>Bacteria</taxon>
        <taxon>Bacillati</taxon>
        <taxon>Actinomycetota</taxon>
        <taxon>Actinomycetes</taxon>
        <taxon>Pseudonocardiales</taxon>
        <taxon>Pseudonocardiaceae</taxon>
        <taxon>Amycolatopsis</taxon>
    </lineage>
</organism>
<feature type="transmembrane region" description="Helical" evidence="7">
    <location>
        <begin position="24"/>
        <end position="47"/>
    </location>
</feature>
<dbReference type="PROSITE" id="PS50850">
    <property type="entry name" value="MFS"/>
    <property type="match status" value="1"/>
</dbReference>
<feature type="transmembrane region" description="Helical" evidence="7">
    <location>
        <begin position="178"/>
        <end position="196"/>
    </location>
</feature>
<dbReference type="GO" id="GO:0022857">
    <property type="term" value="F:transmembrane transporter activity"/>
    <property type="evidence" value="ECO:0007669"/>
    <property type="project" value="InterPro"/>
</dbReference>
<evidence type="ECO:0000313" key="9">
    <source>
        <dbReference type="EMBL" id="SFW91053.1"/>
    </source>
</evidence>
<dbReference type="OrthoDB" id="4042314at2"/>
<feature type="transmembrane region" description="Helical" evidence="7">
    <location>
        <begin position="109"/>
        <end position="127"/>
    </location>
</feature>
<evidence type="ECO:0000259" key="8">
    <source>
        <dbReference type="PROSITE" id="PS50850"/>
    </source>
</evidence>
<feature type="transmembrane region" description="Helical" evidence="7">
    <location>
        <begin position="261"/>
        <end position="280"/>
    </location>
</feature>
<feature type="transmembrane region" description="Helical" evidence="7">
    <location>
        <begin position="352"/>
        <end position="376"/>
    </location>
</feature>
<dbReference type="Proteomes" id="UP000182740">
    <property type="component" value="Unassembled WGS sequence"/>
</dbReference>
<keyword evidence="5 7" id="KW-1133">Transmembrane helix</keyword>
<keyword evidence="6 7" id="KW-0472">Membrane</keyword>
<name>A0A1K1T4S0_9PSEU</name>
<dbReference type="InterPro" id="IPR050171">
    <property type="entry name" value="MFS_Transporters"/>
</dbReference>
<dbReference type="STRING" id="546364.SAMN04489730_7802"/>
<feature type="transmembrane region" description="Helical" evidence="7">
    <location>
        <begin position="153"/>
        <end position="172"/>
    </location>
</feature>
<dbReference type="SUPFAM" id="SSF103473">
    <property type="entry name" value="MFS general substrate transporter"/>
    <property type="match status" value="1"/>
</dbReference>
<evidence type="ECO:0000256" key="2">
    <source>
        <dbReference type="ARBA" id="ARBA00022448"/>
    </source>
</evidence>
<proteinExistence type="predicted"/>
<feature type="transmembrane region" description="Helical" evidence="7">
    <location>
        <begin position="85"/>
        <end position="103"/>
    </location>
</feature>
<evidence type="ECO:0000256" key="6">
    <source>
        <dbReference type="ARBA" id="ARBA00023136"/>
    </source>
</evidence>
<dbReference type="PANTHER" id="PTHR23517:SF2">
    <property type="entry name" value="MULTIDRUG RESISTANCE PROTEIN MDTH"/>
    <property type="match status" value="1"/>
</dbReference>
<dbReference type="AlphaFoldDB" id="A0A1K1T4S0"/>
<feature type="transmembrane region" description="Helical" evidence="7">
    <location>
        <begin position="53"/>
        <end position="73"/>
    </location>
</feature>
<reference evidence="10" key="1">
    <citation type="submission" date="2016-11" db="EMBL/GenBank/DDBJ databases">
        <authorList>
            <person name="Varghese N."/>
            <person name="Submissions S."/>
        </authorList>
    </citation>
    <scope>NUCLEOTIDE SEQUENCE [LARGE SCALE GENOMIC DNA]</scope>
    <source>
        <strain evidence="10">DSM 44671</strain>
    </source>
</reference>
<gene>
    <name evidence="9" type="ORF">SAMN04489730_7802</name>
</gene>
<dbReference type="InterPro" id="IPR036259">
    <property type="entry name" value="MFS_trans_sf"/>
</dbReference>
<dbReference type="PANTHER" id="PTHR23517">
    <property type="entry name" value="RESISTANCE PROTEIN MDTM, PUTATIVE-RELATED-RELATED"/>
    <property type="match status" value="1"/>
</dbReference>
<dbReference type="InterPro" id="IPR011701">
    <property type="entry name" value="MFS"/>
</dbReference>
<feature type="transmembrane region" description="Helical" evidence="7">
    <location>
        <begin position="292"/>
        <end position="311"/>
    </location>
</feature>
<feature type="transmembrane region" description="Helical" evidence="7">
    <location>
        <begin position="382"/>
        <end position="401"/>
    </location>
</feature>
<dbReference type="EMBL" id="FPJG01000006">
    <property type="protein sequence ID" value="SFW91053.1"/>
    <property type="molecule type" value="Genomic_DNA"/>
</dbReference>
<dbReference type="RefSeq" id="WP_143168781.1">
    <property type="nucleotide sequence ID" value="NZ_FPJG01000006.1"/>
</dbReference>
<keyword evidence="3" id="KW-1003">Cell membrane</keyword>